<organism evidence="12 13">
    <name type="scientific">Drechslerella stenobrocha 248</name>
    <dbReference type="NCBI Taxonomy" id="1043628"/>
    <lineage>
        <taxon>Eukaryota</taxon>
        <taxon>Fungi</taxon>
        <taxon>Dikarya</taxon>
        <taxon>Ascomycota</taxon>
        <taxon>Pezizomycotina</taxon>
        <taxon>Orbiliomycetes</taxon>
        <taxon>Orbiliales</taxon>
        <taxon>Orbiliaceae</taxon>
        <taxon>Drechslerella</taxon>
    </lineage>
</organism>
<dbReference type="PANTHER" id="PTHR13313:SF0">
    <property type="entry name" value="CYTOCHROME C OXIDASE SUBUNIT 7C, MITOCHONDRIAL"/>
    <property type="match status" value="1"/>
</dbReference>
<evidence type="ECO:0000256" key="11">
    <source>
        <dbReference type="RuleBase" id="RU368123"/>
    </source>
</evidence>
<keyword evidence="7 11" id="KW-1133">Transmembrane helix</keyword>
<feature type="transmembrane region" description="Helical" evidence="11">
    <location>
        <begin position="61"/>
        <end position="82"/>
    </location>
</feature>
<comment type="subunit">
    <text evidence="11">Component of the cytochrome c oxidase (complex IV, CIV), a multisubunit enzyme composed of a catalytic core of 3 subunits and several supernumerary subunits. The complex exists as a monomer or a dimer and forms supercomplexes (SCs) in the inner mitochondrial membrane with ubiquinol-cytochrome c oxidoreductase (cytochrome b-c1 complex, complex III, CIII).</text>
</comment>
<evidence type="ECO:0000256" key="5">
    <source>
        <dbReference type="ARBA" id="ARBA00022792"/>
    </source>
</evidence>
<evidence type="ECO:0000256" key="4">
    <source>
        <dbReference type="ARBA" id="ARBA00022692"/>
    </source>
</evidence>
<dbReference type="GO" id="GO:0006123">
    <property type="term" value="P:mitochondrial electron transport, cytochrome c to oxygen"/>
    <property type="evidence" value="ECO:0007669"/>
    <property type="project" value="UniProtKB-UniRule"/>
</dbReference>
<dbReference type="InterPro" id="IPR036636">
    <property type="entry name" value="COX7C/Cox8_sf"/>
</dbReference>
<evidence type="ECO:0000256" key="8">
    <source>
        <dbReference type="ARBA" id="ARBA00023128"/>
    </source>
</evidence>
<dbReference type="GO" id="GO:0005743">
    <property type="term" value="C:mitochondrial inner membrane"/>
    <property type="evidence" value="ECO:0007669"/>
    <property type="project" value="UniProtKB-SubCell"/>
</dbReference>
<dbReference type="SUPFAM" id="SSF81427">
    <property type="entry name" value="Mitochondrial cytochrome c oxidase subunit VIIc (aka VIIIa)"/>
    <property type="match status" value="1"/>
</dbReference>
<keyword evidence="8 11" id="KW-0496">Mitochondrion</keyword>
<evidence type="ECO:0000256" key="6">
    <source>
        <dbReference type="ARBA" id="ARBA00022946"/>
    </source>
</evidence>
<comment type="pathway">
    <text evidence="2 11">Energy metabolism; oxidative phosphorylation.</text>
</comment>
<protein>
    <recommendedName>
        <fullName evidence="10 11">Cytochrome c oxidase subunit 8, mitochondrial</fullName>
    </recommendedName>
    <alternativeName>
        <fullName evidence="11">Cytochrome c oxidase polypeptide VIII</fullName>
    </alternativeName>
</protein>
<evidence type="ECO:0000313" key="13">
    <source>
        <dbReference type="Proteomes" id="UP000024837"/>
    </source>
</evidence>
<evidence type="ECO:0000313" key="12">
    <source>
        <dbReference type="EMBL" id="EWC45732.1"/>
    </source>
</evidence>
<sequence length="90" mass="10169">MPTDGVIDRETMRSQIANRITGLSSMTRRNFSTSASRMSSPYHYPTGPRSNIPFNPLSRFFALRFIAFCSIGFGLPFGIAVWQTKKKSFL</sequence>
<reference evidence="12 13" key="1">
    <citation type="submission" date="2013-05" db="EMBL/GenBank/DDBJ databases">
        <title>Drechslerella stenobrocha genome reveals carnivorous origination and mechanical trapping mechanism of predatory fungi.</title>
        <authorList>
            <person name="Liu X."/>
            <person name="Zhang W."/>
            <person name="Liu K."/>
        </authorList>
    </citation>
    <scope>NUCLEOTIDE SEQUENCE [LARGE SCALE GENOMIC DNA]</scope>
    <source>
        <strain evidence="12 13">248</strain>
    </source>
</reference>
<comment type="function">
    <text evidence="11">Component of the cytochrome c oxidase, the last enzyme in the mitochondrial electron transport chain which drives oxidative phosphorylation. The respiratory chain contains 3 multisubunit complexes succinate dehydrogenase (complex II, CII), ubiquinol-cytochrome c oxidoreductase (cytochrome b-c1 complex, complex III, CIII) and cytochrome c oxidase (complex IV, CIV), that cooperate to transfer electrons derived from NADH and succinate to molecular oxygen, creating an electrochemical gradient over the inner membrane that drives transmembrane transport and the ATP synthase. Cytochrome c oxidase is the component of the respiratory chain that catalyzes the reduction of oxygen to water. Electrons originating from reduced cytochrome c in the intermembrane space (IMS) are transferred via the dinuclear copper A center (CU(A)) of subunit 2 and heme A of subunit 1 to the active site in subunit 1, a binuclear center (BNC) formed by heme A3 and copper B (CU(B)). The BNC reduces molecular oxygen to 2 water molecules using 4 electrons from cytochrome c in the IMS and 4 protons from the mitochondrial matrix.</text>
</comment>
<dbReference type="InterPro" id="IPR004202">
    <property type="entry name" value="COX7C/Cox8"/>
</dbReference>
<keyword evidence="5 11" id="KW-0999">Mitochondrion inner membrane</keyword>
<keyword evidence="6 11" id="KW-0809">Transit peptide</keyword>
<evidence type="ECO:0000256" key="3">
    <source>
        <dbReference type="ARBA" id="ARBA00010514"/>
    </source>
</evidence>
<name>W7HZS9_9PEZI</name>
<evidence type="ECO:0000256" key="7">
    <source>
        <dbReference type="ARBA" id="ARBA00022989"/>
    </source>
</evidence>
<keyword evidence="4 11" id="KW-0812">Transmembrane</keyword>
<dbReference type="EMBL" id="KI966424">
    <property type="protein sequence ID" value="EWC45732.1"/>
    <property type="molecule type" value="Genomic_DNA"/>
</dbReference>
<dbReference type="FunFam" id="4.10.49.10:FF:000001">
    <property type="entry name" value="Cytochrome c oxidase subunit 7C"/>
    <property type="match status" value="1"/>
</dbReference>
<comment type="similarity">
    <text evidence="3 11">Belongs to the cytochrome c oxidase VIIc family.</text>
</comment>
<keyword evidence="13" id="KW-1185">Reference proteome</keyword>
<keyword evidence="9 11" id="KW-0472">Membrane</keyword>
<dbReference type="Pfam" id="PF02935">
    <property type="entry name" value="COX7C"/>
    <property type="match status" value="1"/>
</dbReference>
<dbReference type="Gene3D" id="4.10.49.10">
    <property type="entry name" value="Cytochrome c oxidase subunit VIIc"/>
    <property type="match status" value="1"/>
</dbReference>
<evidence type="ECO:0000256" key="9">
    <source>
        <dbReference type="ARBA" id="ARBA00023136"/>
    </source>
</evidence>
<dbReference type="HOGENOM" id="CLU_147541_0_2_1"/>
<proteinExistence type="inferred from homology"/>
<dbReference type="OrthoDB" id="9974841at2759"/>
<comment type="subcellular location">
    <subcellularLocation>
        <location evidence="1 11">Mitochondrion inner membrane</location>
        <topology evidence="1 11">Single-pass membrane protein</topology>
    </subcellularLocation>
</comment>
<dbReference type="GO" id="GO:0045277">
    <property type="term" value="C:respiratory chain complex IV"/>
    <property type="evidence" value="ECO:0007669"/>
    <property type="project" value="UniProtKB-UniRule"/>
</dbReference>
<dbReference type="PANTHER" id="PTHR13313">
    <property type="entry name" value="CYTOCHROME C OXIDASE SUBUNIT VIIC"/>
    <property type="match status" value="1"/>
</dbReference>
<evidence type="ECO:0000256" key="2">
    <source>
        <dbReference type="ARBA" id="ARBA00004673"/>
    </source>
</evidence>
<dbReference type="AlphaFoldDB" id="W7HZS9"/>
<evidence type="ECO:0000256" key="1">
    <source>
        <dbReference type="ARBA" id="ARBA00004434"/>
    </source>
</evidence>
<dbReference type="UniPathway" id="UPA00705"/>
<accession>W7HZS9</accession>
<dbReference type="Proteomes" id="UP000024837">
    <property type="component" value="Unassembled WGS sequence"/>
</dbReference>
<evidence type="ECO:0000256" key="10">
    <source>
        <dbReference type="ARBA" id="ARBA00071004"/>
    </source>
</evidence>
<gene>
    <name evidence="12" type="ORF">DRE_05069</name>
</gene>